<dbReference type="GO" id="GO:0005344">
    <property type="term" value="F:oxygen carrier activity"/>
    <property type="evidence" value="ECO:0007669"/>
    <property type="project" value="UniProtKB-KW"/>
</dbReference>
<dbReference type="Gene3D" id="1.10.490.10">
    <property type="entry name" value="Globins"/>
    <property type="match status" value="1"/>
</dbReference>
<accession>A0A821V176</accession>
<dbReference type="Proteomes" id="UP000663880">
    <property type="component" value="Unassembled WGS sequence"/>
</dbReference>
<organism evidence="8 9">
    <name type="scientific">Pieris macdunnoughi</name>
    <dbReference type="NCBI Taxonomy" id="345717"/>
    <lineage>
        <taxon>Eukaryota</taxon>
        <taxon>Metazoa</taxon>
        <taxon>Ecdysozoa</taxon>
        <taxon>Arthropoda</taxon>
        <taxon>Hexapoda</taxon>
        <taxon>Insecta</taxon>
        <taxon>Pterygota</taxon>
        <taxon>Neoptera</taxon>
        <taxon>Endopterygota</taxon>
        <taxon>Lepidoptera</taxon>
        <taxon>Glossata</taxon>
        <taxon>Ditrysia</taxon>
        <taxon>Papilionoidea</taxon>
        <taxon>Pieridae</taxon>
        <taxon>Pierinae</taxon>
        <taxon>Pieris</taxon>
    </lineage>
</organism>
<name>A0A821V176_9NEOP</name>
<evidence type="ECO:0000259" key="7">
    <source>
        <dbReference type="PROSITE" id="PS01033"/>
    </source>
</evidence>
<dbReference type="SUPFAM" id="SSF46458">
    <property type="entry name" value="Globin-like"/>
    <property type="match status" value="1"/>
</dbReference>
<keyword evidence="4" id="KW-0479">Metal-binding</keyword>
<comment type="similarity">
    <text evidence="6">Belongs to the globin family.</text>
</comment>
<proteinExistence type="inferred from homology"/>
<evidence type="ECO:0000256" key="3">
    <source>
        <dbReference type="ARBA" id="ARBA00022621"/>
    </source>
</evidence>
<keyword evidence="2 6" id="KW-0349">Heme</keyword>
<dbReference type="GO" id="GO:0005576">
    <property type="term" value="C:extracellular region"/>
    <property type="evidence" value="ECO:0007669"/>
    <property type="project" value="InterPro"/>
</dbReference>
<dbReference type="OrthoDB" id="436496at2759"/>
<dbReference type="Pfam" id="PF00042">
    <property type="entry name" value="Globin"/>
    <property type="match status" value="1"/>
</dbReference>
<dbReference type="PROSITE" id="PS01033">
    <property type="entry name" value="GLOBIN"/>
    <property type="match status" value="1"/>
</dbReference>
<feature type="domain" description="Globin" evidence="7">
    <location>
        <begin position="51"/>
        <end position="196"/>
    </location>
</feature>
<keyword evidence="1 6" id="KW-0813">Transport</keyword>
<dbReference type="PANTHER" id="PTHR47217:SF1">
    <property type="entry name" value="GLOBIN-LIKE PROTEIN"/>
    <property type="match status" value="1"/>
</dbReference>
<dbReference type="PANTHER" id="PTHR47217">
    <property type="entry name" value="GLOBIN-LIKE PROTEIN"/>
    <property type="match status" value="1"/>
</dbReference>
<dbReference type="InterPro" id="IPR012292">
    <property type="entry name" value="Globin/Proto"/>
</dbReference>
<protein>
    <recommendedName>
        <fullName evidence="7">Globin domain-containing protein</fullName>
    </recommendedName>
</protein>
<dbReference type="InterPro" id="IPR044399">
    <property type="entry name" value="Mb-like_M"/>
</dbReference>
<reference evidence="8" key="1">
    <citation type="submission" date="2021-02" db="EMBL/GenBank/DDBJ databases">
        <authorList>
            <person name="Steward A R."/>
        </authorList>
    </citation>
    <scope>NUCLEOTIDE SEQUENCE</scope>
</reference>
<dbReference type="CDD" id="cd01040">
    <property type="entry name" value="Mb-like"/>
    <property type="match status" value="1"/>
</dbReference>
<sequence>MLFFYLCSTFILLSAFVILKKIKIRQRFKMGGWLSYLWWGGDPDVVNPKSGLTKREIYAVQQSWAPVYADSITNGTELLRRLFQAYPDTKDFFKMVKNSSEEDYPQNPQFKAHVINLMSSLNMAVTNLNQPEVVAAMMNKLGDSHGRRKIQQEHFNDLKNVIVKMFIEVLNLDASTLGAWGKTVDFWYKHIFETLGKIETR</sequence>
<evidence type="ECO:0000256" key="1">
    <source>
        <dbReference type="ARBA" id="ARBA00022448"/>
    </source>
</evidence>
<keyword evidence="3 6" id="KW-0561">Oxygen transport</keyword>
<dbReference type="PRINTS" id="PR00611">
    <property type="entry name" value="ERYTHCRUORIN"/>
</dbReference>
<keyword evidence="5" id="KW-0408">Iron</keyword>
<dbReference type="EMBL" id="CAJOBZ010000036">
    <property type="protein sequence ID" value="CAF4900012.1"/>
    <property type="molecule type" value="Genomic_DNA"/>
</dbReference>
<dbReference type="InterPro" id="IPR009050">
    <property type="entry name" value="Globin-like_sf"/>
</dbReference>
<comment type="caution">
    <text evidence="8">The sequence shown here is derived from an EMBL/GenBank/DDBJ whole genome shotgun (WGS) entry which is preliminary data.</text>
</comment>
<evidence type="ECO:0000256" key="5">
    <source>
        <dbReference type="ARBA" id="ARBA00023004"/>
    </source>
</evidence>
<dbReference type="GO" id="GO:0019825">
    <property type="term" value="F:oxygen binding"/>
    <property type="evidence" value="ECO:0007669"/>
    <property type="project" value="InterPro"/>
</dbReference>
<dbReference type="GO" id="GO:0020037">
    <property type="term" value="F:heme binding"/>
    <property type="evidence" value="ECO:0007669"/>
    <property type="project" value="InterPro"/>
</dbReference>
<gene>
    <name evidence="8" type="ORF">PMACD_LOCUS11204</name>
</gene>
<dbReference type="AlphaFoldDB" id="A0A821V176"/>
<dbReference type="InterPro" id="IPR002336">
    <property type="entry name" value="Erythrocruorin"/>
</dbReference>
<evidence type="ECO:0000256" key="6">
    <source>
        <dbReference type="RuleBase" id="RU000356"/>
    </source>
</evidence>
<evidence type="ECO:0000256" key="4">
    <source>
        <dbReference type="ARBA" id="ARBA00022723"/>
    </source>
</evidence>
<keyword evidence="9" id="KW-1185">Reference proteome</keyword>
<evidence type="ECO:0000313" key="8">
    <source>
        <dbReference type="EMBL" id="CAF4900012.1"/>
    </source>
</evidence>
<evidence type="ECO:0000256" key="2">
    <source>
        <dbReference type="ARBA" id="ARBA00022617"/>
    </source>
</evidence>
<evidence type="ECO:0000313" key="9">
    <source>
        <dbReference type="Proteomes" id="UP000663880"/>
    </source>
</evidence>
<dbReference type="InterPro" id="IPR000971">
    <property type="entry name" value="Globin"/>
</dbReference>
<dbReference type="GO" id="GO:0046872">
    <property type="term" value="F:metal ion binding"/>
    <property type="evidence" value="ECO:0007669"/>
    <property type="project" value="UniProtKB-KW"/>
</dbReference>
<dbReference type="GO" id="GO:0005833">
    <property type="term" value="C:hemoglobin complex"/>
    <property type="evidence" value="ECO:0007669"/>
    <property type="project" value="InterPro"/>
</dbReference>